<reference evidence="2" key="1">
    <citation type="submission" date="2023-07" db="EMBL/GenBank/DDBJ databases">
        <title>Paracoccus sp. MBLB3053 whole genome sequence.</title>
        <authorList>
            <person name="Hwang C.Y."/>
            <person name="Cho E.-S."/>
            <person name="Seo M.-J."/>
        </authorList>
    </citation>
    <scope>NUCLEOTIDE SEQUENCE [LARGE SCALE GENOMIC DNA]</scope>
    <source>
        <strain evidence="2">MBLB3053</strain>
    </source>
</reference>
<sequence length="143" mass="15835">MDLEQALQIAAEAHRGQCKNSEPFILHPVRVMLACATPHERIVAILHDVVEKSAWTLDDLRAEGLPDDQVEAVDAMSRRDGEDYLAFVTRAGRNPIARQVKIADLRDNLEMASRPDASSETRQKSAKYRHALDLLAEAGPGLP</sequence>
<evidence type="ECO:0000313" key="1">
    <source>
        <dbReference type="EMBL" id="MDS9468862.1"/>
    </source>
</evidence>
<comment type="caution">
    <text evidence="1">The sequence shown here is derived from an EMBL/GenBank/DDBJ whole genome shotgun (WGS) entry which is preliminary data.</text>
</comment>
<keyword evidence="2" id="KW-1185">Reference proteome</keyword>
<dbReference type="RefSeq" id="WP_311161298.1">
    <property type="nucleotide sequence ID" value="NZ_JAVQLW010000002.1"/>
</dbReference>
<dbReference type="Gene3D" id="1.10.3210.10">
    <property type="entry name" value="Hypothetical protein af1432"/>
    <property type="match status" value="1"/>
</dbReference>
<dbReference type="SUPFAM" id="SSF109604">
    <property type="entry name" value="HD-domain/PDEase-like"/>
    <property type="match status" value="1"/>
</dbReference>
<evidence type="ECO:0000313" key="2">
    <source>
        <dbReference type="Proteomes" id="UP001269144"/>
    </source>
</evidence>
<evidence type="ECO:0008006" key="3">
    <source>
        <dbReference type="Google" id="ProtNLM"/>
    </source>
</evidence>
<gene>
    <name evidence="1" type="ORF">RGQ15_14950</name>
</gene>
<protein>
    <recommendedName>
        <fullName evidence="3">HD domain-containing protein</fullName>
    </recommendedName>
</protein>
<organism evidence="1 2">
    <name type="scientific">Paracoccus aurantius</name>
    <dbReference type="NCBI Taxonomy" id="3073814"/>
    <lineage>
        <taxon>Bacteria</taxon>
        <taxon>Pseudomonadati</taxon>
        <taxon>Pseudomonadota</taxon>
        <taxon>Alphaproteobacteria</taxon>
        <taxon>Rhodobacterales</taxon>
        <taxon>Paracoccaceae</taxon>
        <taxon>Paracoccus</taxon>
    </lineage>
</organism>
<dbReference type="Proteomes" id="UP001269144">
    <property type="component" value="Unassembled WGS sequence"/>
</dbReference>
<dbReference type="EMBL" id="JAVQLW010000002">
    <property type="protein sequence ID" value="MDS9468862.1"/>
    <property type="molecule type" value="Genomic_DNA"/>
</dbReference>
<proteinExistence type="predicted"/>
<name>A0ABU2HUY7_9RHOB</name>
<accession>A0ABU2HUY7</accession>